<dbReference type="CDD" id="cd00167">
    <property type="entry name" value="SANT"/>
    <property type="match status" value="2"/>
</dbReference>
<keyword evidence="3" id="KW-0238">DNA-binding</keyword>
<keyword evidence="9" id="KW-1185">Reference proteome</keyword>
<sequence>MRPYPSQADETKMAVHEAQDCRVTRAQSLRPEKRRLESSYCVQHEGRNPRWGSSLLLRPHSGAQNNAMSPVSSSNGHLYFDSRTAKKCLEHVLSLKMSPNSSSSSNKARDIMPRRAARAWTSEEDLLIAHYIDSHGNSQWKKIASVIPGRSAKQCRERWQNYLRPGIQVGPWTAEEDEQIVSLQALHGNRWAVIASSMGMRTASAVKNRWHSCLSHRHPSREPSMKIYSEIRNGHVYFDMEGLFDASEREIWITFADIMLRDTHEVYWLLSCLKSKEIPQDGK</sequence>
<evidence type="ECO:0000256" key="3">
    <source>
        <dbReference type="ARBA" id="ARBA00023125"/>
    </source>
</evidence>
<evidence type="ECO:0000259" key="6">
    <source>
        <dbReference type="PROSITE" id="PS50090"/>
    </source>
</evidence>
<dbReference type="Gene3D" id="1.10.10.60">
    <property type="entry name" value="Homeodomain-like"/>
    <property type="match status" value="2"/>
</dbReference>
<keyword evidence="4" id="KW-0804">Transcription</keyword>
<dbReference type="InterPro" id="IPR017930">
    <property type="entry name" value="Myb_dom"/>
</dbReference>
<dbReference type="InterPro" id="IPR009057">
    <property type="entry name" value="Homeodomain-like_sf"/>
</dbReference>
<evidence type="ECO:0000259" key="7">
    <source>
        <dbReference type="PROSITE" id="PS51294"/>
    </source>
</evidence>
<reference evidence="8 9" key="1">
    <citation type="submission" date="2019-07" db="EMBL/GenBank/DDBJ databases">
        <title>Genomics analysis of Aphanomyces spp. identifies a new class of oomycete effector associated with host adaptation.</title>
        <authorList>
            <person name="Gaulin E."/>
        </authorList>
    </citation>
    <scope>NUCLEOTIDE SEQUENCE [LARGE SCALE GENOMIC DNA]</scope>
    <source>
        <strain evidence="8 9">ATCC 201684</strain>
    </source>
</reference>
<proteinExistence type="predicted"/>
<dbReference type="InterPro" id="IPR001005">
    <property type="entry name" value="SANT/Myb"/>
</dbReference>
<dbReference type="PROSITE" id="PS50090">
    <property type="entry name" value="MYB_LIKE"/>
    <property type="match status" value="2"/>
</dbReference>
<dbReference type="GO" id="GO:0019185">
    <property type="term" value="C:snRNA-activating protein complex"/>
    <property type="evidence" value="ECO:0007669"/>
    <property type="project" value="TreeGrafter"/>
</dbReference>
<evidence type="ECO:0000256" key="4">
    <source>
        <dbReference type="ARBA" id="ARBA00023163"/>
    </source>
</evidence>
<feature type="domain" description="Myb-like" evidence="6">
    <location>
        <begin position="164"/>
        <end position="214"/>
    </location>
</feature>
<comment type="caution">
    <text evidence="8">The sequence shown here is derived from an EMBL/GenBank/DDBJ whole genome shotgun (WGS) entry which is preliminary data.</text>
</comment>
<keyword evidence="1" id="KW-0677">Repeat</keyword>
<organism evidence="8 9">
    <name type="scientific">Aphanomyces euteiches</name>
    <dbReference type="NCBI Taxonomy" id="100861"/>
    <lineage>
        <taxon>Eukaryota</taxon>
        <taxon>Sar</taxon>
        <taxon>Stramenopiles</taxon>
        <taxon>Oomycota</taxon>
        <taxon>Saprolegniomycetes</taxon>
        <taxon>Saprolegniales</taxon>
        <taxon>Verrucalvaceae</taxon>
        <taxon>Aphanomyces</taxon>
    </lineage>
</organism>
<dbReference type="EMBL" id="VJMJ01000062">
    <property type="protein sequence ID" value="KAF0739775.1"/>
    <property type="molecule type" value="Genomic_DNA"/>
</dbReference>
<keyword evidence="2" id="KW-0805">Transcription regulation</keyword>
<dbReference type="VEuPathDB" id="FungiDB:AeMF1_009678"/>
<keyword evidence="5" id="KW-0539">Nucleus</keyword>
<dbReference type="GO" id="GO:0042796">
    <property type="term" value="P:snRNA transcription by RNA polymerase III"/>
    <property type="evidence" value="ECO:0007669"/>
    <property type="project" value="TreeGrafter"/>
</dbReference>
<dbReference type="GO" id="GO:0042795">
    <property type="term" value="P:snRNA transcription by RNA polymerase II"/>
    <property type="evidence" value="ECO:0007669"/>
    <property type="project" value="TreeGrafter"/>
</dbReference>
<evidence type="ECO:0000313" key="9">
    <source>
        <dbReference type="Proteomes" id="UP000481153"/>
    </source>
</evidence>
<dbReference type="Proteomes" id="UP000481153">
    <property type="component" value="Unassembled WGS sequence"/>
</dbReference>
<feature type="domain" description="HTH myb-type" evidence="7">
    <location>
        <begin position="112"/>
        <end position="167"/>
    </location>
</feature>
<dbReference type="PANTHER" id="PTHR46621">
    <property type="entry name" value="SNRNA-ACTIVATING PROTEIN COMPLEX SUBUNIT 4"/>
    <property type="match status" value="1"/>
</dbReference>
<protein>
    <submittedName>
        <fullName evidence="8">Uncharacterized protein</fullName>
    </submittedName>
</protein>
<feature type="domain" description="Myb-like" evidence="6">
    <location>
        <begin position="112"/>
        <end position="163"/>
    </location>
</feature>
<dbReference type="InterPro" id="IPR051575">
    <property type="entry name" value="Myb-like_DNA-bd"/>
</dbReference>
<name>A0A6G0XI09_9STRA</name>
<evidence type="ECO:0000313" key="8">
    <source>
        <dbReference type="EMBL" id="KAF0739775.1"/>
    </source>
</evidence>
<dbReference type="PANTHER" id="PTHR46621:SF1">
    <property type="entry name" value="SNRNA-ACTIVATING PROTEIN COMPLEX SUBUNIT 4"/>
    <property type="match status" value="1"/>
</dbReference>
<accession>A0A6G0XI09</accession>
<dbReference type="SUPFAM" id="SSF46689">
    <property type="entry name" value="Homeodomain-like"/>
    <property type="match status" value="1"/>
</dbReference>
<evidence type="ECO:0000256" key="1">
    <source>
        <dbReference type="ARBA" id="ARBA00022737"/>
    </source>
</evidence>
<dbReference type="Pfam" id="PF00249">
    <property type="entry name" value="Myb_DNA-binding"/>
    <property type="match status" value="2"/>
</dbReference>
<feature type="domain" description="HTH myb-type" evidence="7">
    <location>
        <begin position="170"/>
        <end position="218"/>
    </location>
</feature>
<evidence type="ECO:0000256" key="5">
    <source>
        <dbReference type="ARBA" id="ARBA00023242"/>
    </source>
</evidence>
<dbReference type="FunFam" id="1.10.10.60:FF:000010">
    <property type="entry name" value="Transcriptional activator Myb isoform A"/>
    <property type="match status" value="1"/>
</dbReference>
<dbReference type="PROSITE" id="PS51294">
    <property type="entry name" value="HTH_MYB"/>
    <property type="match status" value="2"/>
</dbReference>
<dbReference type="SMART" id="SM00717">
    <property type="entry name" value="SANT"/>
    <property type="match status" value="2"/>
</dbReference>
<dbReference type="GO" id="GO:0001006">
    <property type="term" value="F:RNA polymerase III type 3 promoter sequence-specific DNA binding"/>
    <property type="evidence" value="ECO:0007669"/>
    <property type="project" value="TreeGrafter"/>
</dbReference>
<dbReference type="AlphaFoldDB" id="A0A6G0XI09"/>
<evidence type="ECO:0000256" key="2">
    <source>
        <dbReference type="ARBA" id="ARBA00023015"/>
    </source>
</evidence>
<gene>
    <name evidence="8" type="ORF">Ae201684_004664</name>
</gene>
<dbReference type="GO" id="GO:0000978">
    <property type="term" value="F:RNA polymerase II cis-regulatory region sequence-specific DNA binding"/>
    <property type="evidence" value="ECO:0007669"/>
    <property type="project" value="TreeGrafter"/>
</dbReference>